<gene>
    <name evidence="1" type="ORF">Tco_1093601</name>
</gene>
<comment type="caution">
    <text evidence="1">The sequence shown here is derived from an EMBL/GenBank/DDBJ whole genome shotgun (WGS) entry which is preliminary data.</text>
</comment>
<reference evidence="1" key="2">
    <citation type="submission" date="2022-01" db="EMBL/GenBank/DDBJ databases">
        <authorList>
            <person name="Yamashiro T."/>
            <person name="Shiraishi A."/>
            <person name="Satake H."/>
            <person name="Nakayama K."/>
        </authorList>
    </citation>
    <scope>NUCLEOTIDE SEQUENCE</scope>
</reference>
<reference evidence="1" key="1">
    <citation type="journal article" date="2022" name="Int. J. Mol. Sci.">
        <title>Draft Genome of Tanacetum Coccineum: Genomic Comparison of Closely Related Tanacetum-Family Plants.</title>
        <authorList>
            <person name="Yamashiro T."/>
            <person name="Shiraishi A."/>
            <person name="Nakayama K."/>
            <person name="Satake H."/>
        </authorList>
    </citation>
    <scope>NUCLEOTIDE SEQUENCE</scope>
</reference>
<organism evidence="1 2">
    <name type="scientific">Tanacetum coccineum</name>
    <dbReference type="NCBI Taxonomy" id="301880"/>
    <lineage>
        <taxon>Eukaryota</taxon>
        <taxon>Viridiplantae</taxon>
        <taxon>Streptophyta</taxon>
        <taxon>Embryophyta</taxon>
        <taxon>Tracheophyta</taxon>
        <taxon>Spermatophyta</taxon>
        <taxon>Magnoliopsida</taxon>
        <taxon>eudicotyledons</taxon>
        <taxon>Gunneridae</taxon>
        <taxon>Pentapetalae</taxon>
        <taxon>asterids</taxon>
        <taxon>campanulids</taxon>
        <taxon>Asterales</taxon>
        <taxon>Asteraceae</taxon>
        <taxon>Asteroideae</taxon>
        <taxon>Anthemideae</taxon>
        <taxon>Anthemidinae</taxon>
        <taxon>Tanacetum</taxon>
    </lineage>
</organism>
<accession>A0ABQ5ID77</accession>
<protein>
    <submittedName>
        <fullName evidence="1">Uncharacterized protein</fullName>
    </submittedName>
</protein>
<dbReference type="Proteomes" id="UP001151760">
    <property type="component" value="Unassembled WGS sequence"/>
</dbReference>
<dbReference type="EMBL" id="BQNB010020642">
    <property type="protein sequence ID" value="GJT98083.1"/>
    <property type="molecule type" value="Genomic_DNA"/>
</dbReference>
<evidence type="ECO:0000313" key="2">
    <source>
        <dbReference type="Proteomes" id="UP001151760"/>
    </source>
</evidence>
<keyword evidence="2" id="KW-1185">Reference proteome</keyword>
<proteinExistence type="predicted"/>
<dbReference type="Pfam" id="PF14223">
    <property type="entry name" value="Retrotran_gag_2"/>
    <property type="match status" value="1"/>
</dbReference>
<sequence length="154" mass="17632">MESVSAQVVAAVKLPVLNPGKFEIWKMRIEQYFLMTNYALWEVILNGDSPLPKRTVDGVEQTYPPTTAEEKLARKNELKARGTLLMALPNKHQLKFNSYKNAKTLIEAIEKRFGGNKESKKVQKTLLKQQYENFNGNSSEGLDQIYDRLQKLIS</sequence>
<evidence type="ECO:0000313" key="1">
    <source>
        <dbReference type="EMBL" id="GJT98083.1"/>
    </source>
</evidence>
<name>A0ABQ5ID77_9ASTR</name>